<evidence type="ECO:0000256" key="1">
    <source>
        <dbReference type="ARBA" id="ARBA00005228"/>
    </source>
</evidence>
<evidence type="ECO:0000256" key="2">
    <source>
        <dbReference type="ARBA" id="ARBA00039290"/>
    </source>
</evidence>
<proteinExistence type="inferred from homology"/>
<dbReference type="InterPro" id="IPR029058">
    <property type="entry name" value="AB_hydrolase_fold"/>
</dbReference>
<dbReference type="GO" id="GO:0008236">
    <property type="term" value="F:serine-type peptidase activity"/>
    <property type="evidence" value="ECO:0007669"/>
    <property type="project" value="InterPro"/>
</dbReference>
<evidence type="ECO:0000256" key="4">
    <source>
        <dbReference type="ARBA" id="ARBA00045448"/>
    </source>
</evidence>
<protein>
    <recommendedName>
        <fullName evidence="2">Prolyl endopeptidase-like</fullName>
    </recommendedName>
    <alternativeName>
        <fullName evidence="3">Prolylendopeptidase-like</fullName>
    </alternativeName>
</protein>
<name>A0A8J8NDX7_HALGN</name>
<dbReference type="PANTHER" id="PTHR11757">
    <property type="entry name" value="PROTEASE FAMILY S9A OLIGOPEPTIDASE"/>
    <property type="match status" value="1"/>
</dbReference>
<dbReference type="OrthoDB" id="248387at2759"/>
<comment type="similarity">
    <text evidence="1">Belongs to the peptidase S9A family.</text>
</comment>
<gene>
    <name evidence="6" type="ORF">FGO68_gene9908</name>
</gene>
<keyword evidence="7" id="KW-1185">Reference proteome</keyword>
<comment type="function">
    <text evidence="4">Serine peptidase whose precise substrate specificity remains unclear. Does not cleave peptides after a arginine or lysine residue. Regulates trans-Golgi network morphology and sorting by regulating the membrane binding of the AP-1 complex. May play a role in the regulation of synaptic vesicle exocytosis.</text>
</comment>
<evidence type="ECO:0000256" key="3">
    <source>
        <dbReference type="ARBA" id="ARBA00042165"/>
    </source>
</evidence>
<comment type="caution">
    <text evidence="6">The sequence shown here is derived from an EMBL/GenBank/DDBJ whole genome shotgun (WGS) entry which is preliminary data.</text>
</comment>
<dbReference type="InterPro" id="IPR001375">
    <property type="entry name" value="Peptidase_S9_cat"/>
</dbReference>
<evidence type="ECO:0000259" key="5">
    <source>
        <dbReference type="Pfam" id="PF00326"/>
    </source>
</evidence>
<evidence type="ECO:0000313" key="7">
    <source>
        <dbReference type="Proteomes" id="UP000785679"/>
    </source>
</evidence>
<dbReference type="GO" id="GO:0006508">
    <property type="term" value="P:proteolysis"/>
    <property type="evidence" value="ECO:0007669"/>
    <property type="project" value="InterPro"/>
</dbReference>
<dbReference type="Proteomes" id="UP000785679">
    <property type="component" value="Unassembled WGS sequence"/>
</dbReference>
<dbReference type="EMBL" id="RRYP01019440">
    <property type="protein sequence ID" value="TNV73246.1"/>
    <property type="molecule type" value="Genomic_DNA"/>
</dbReference>
<dbReference type="SUPFAM" id="SSF53474">
    <property type="entry name" value="alpha/beta-Hydrolases"/>
    <property type="match status" value="1"/>
</dbReference>
<reference evidence="6" key="1">
    <citation type="submission" date="2019-06" db="EMBL/GenBank/DDBJ databases">
        <authorList>
            <person name="Zheng W."/>
        </authorList>
    </citation>
    <scope>NUCLEOTIDE SEQUENCE</scope>
    <source>
        <strain evidence="6">QDHG01</strain>
    </source>
</reference>
<accession>A0A8J8NDX7</accession>
<feature type="domain" description="Peptidase S9 prolyl oligopeptidase catalytic" evidence="5">
    <location>
        <begin position="170"/>
        <end position="311"/>
    </location>
</feature>
<dbReference type="AlphaFoldDB" id="A0A8J8NDX7"/>
<dbReference type="PANTHER" id="PTHR11757:SF19">
    <property type="entry name" value="PROLYL ENDOPEPTIDASE-LIKE"/>
    <property type="match status" value="1"/>
</dbReference>
<sequence>MTLVESSPDDKIIDFEVFKHYMAILQEKNYIRQLKVINLKTQRESIHLFDSPQEVNPADDQNQVCDFFDVELEDNNTFDAVTLKYRLSTPNTPQRVFNFNMGTKKADQIFFEQYKNLTKPQNIQCEKINVTMRDGFEVPLVMSYDKTYFNEKSPWIMFTKGAISQKSDLQFDNNKISLMNRGMCLCYPLVRGTKYFDDGWYHSGIGEKKLTHVMDFIDSAIYLKEKGLAQKIGVLGIQESGSITALASAFSEPLLFDCTVAHNPVTDLIQHLFHDIEQRNTIQSAQEFEEAHFRKLQEFGDIQNKDFYEALQLISPYHIPYKGGNLSLQTDLLITQDESYLHSYHGRKLMCKLRDVMSKDKKLGFVFYKEFPEKMFTEEEKSALQYSFIINSLLFR</sequence>
<organism evidence="6 7">
    <name type="scientific">Halteria grandinella</name>
    <dbReference type="NCBI Taxonomy" id="5974"/>
    <lineage>
        <taxon>Eukaryota</taxon>
        <taxon>Sar</taxon>
        <taxon>Alveolata</taxon>
        <taxon>Ciliophora</taxon>
        <taxon>Intramacronucleata</taxon>
        <taxon>Spirotrichea</taxon>
        <taxon>Stichotrichia</taxon>
        <taxon>Sporadotrichida</taxon>
        <taxon>Halteriidae</taxon>
        <taxon>Halteria</taxon>
    </lineage>
</organism>
<dbReference type="Pfam" id="PF00326">
    <property type="entry name" value="Peptidase_S9"/>
    <property type="match status" value="1"/>
</dbReference>
<dbReference type="Gene3D" id="2.130.10.120">
    <property type="entry name" value="Prolyl oligopeptidase, N-terminal domain"/>
    <property type="match status" value="1"/>
</dbReference>
<evidence type="ECO:0000313" key="6">
    <source>
        <dbReference type="EMBL" id="TNV73246.1"/>
    </source>
</evidence>
<dbReference type="InterPro" id="IPR051543">
    <property type="entry name" value="Serine_Peptidase_S9A"/>
</dbReference>
<dbReference type="Gene3D" id="3.40.50.1820">
    <property type="entry name" value="alpha/beta hydrolase"/>
    <property type="match status" value="1"/>
</dbReference>